<name>A0A5R9BSE6_9LACO</name>
<keyword evidence="1" id="KW-1133">Transmembrane helix</keyword>
<gene>
    <name evidence="2" type="ORF">FEZ51_08505</name>
</gene>
<evidence type="ECO:0000256" key="1">
    <source>
        <dbReference type="SAM" id="Phobius"/>
    </source>
</evidence>
<sequence>MITFLGWLISGLLFIIAIFINRLPYMMENKILQEQKTRDSHEIQIESYFKELGGKEQKDVLNEWTEVLTFLKPIEDVNLLTDLVHRTVLYGSSRTIKILSIMAQYSYKGMAKDGNENKFMIYVAFLICSLKKDFSGQDIDPLTLLKVKINDISDAEEAYIQSINEIKKELRQV</sequence>
<keyword evidence="1" id="KW-0812">Transmembrane</keyword>
<comment type="caution">
    <text evidence="2">The sequence shown here is derived from an EMBL/GenBank/DDBJ whole genome shotgun (WGS) entry which is preliminary data.</text>
</comment>
<protein>
    <submittedName>
        <fullName evidence="2">Uncharacterized protein</fullName>
    </submittedName>
</protein>
<dbReference type="OrthoDB" id="2328439at2"/>
<keyword evidence="1" id="KW-0472">Membrane</keyword>
<dbReference type="AlphaFoldDB" id="A0A5R9BSE6"/>
<dbReference type="EMBL" id="VBTH01000017">
    <property type="protein sequence ID" value="TLQ03636.1"/>
    <property type="molecule type" value="Genomic_DNA"/>
</dbReference>
<dbReference type="Proteomes" id="UP000305541">
    <property type="component" value="Unassembled WGS sequence"/>
</dbReference>
<feature type="transmembrane region" description="Helical" evidence="1">
    <location>
        <begin position="6"/>
        <end position="25"/>
    </location>
</feature>
<accession>A0A5R9BSE6</accession>
<reference evidence="2 3" key="1">
    <citation type="submission" date="2019-05" db="EMBL/GenBank/DDBJ databases">
        <title>The metagenome of a microbial culture collection derived from dairy environment covers the genomic content of the human microbiome.</title>
        <authorList>
            <person name="Roder T."/>
            <person name="Wuthrich D."/>
            <person name="Sattari Z."/>
            <person name="Von Ah U."/>
            <person name="Bar C."/>
            <person name="Ronchi F."/>
            <person name="Macpherson A.J."/>
            <person name="Ganal-Vonarburg S.C."/>
            <person name="Bruggmann R."/>
            <person name="Vergeres G."/>
        </authorList>
    </citation>
    <scope>NUCLEOTIDE SEQUENCE [LARGE SCALE GENOMIC DNA]</scope>
    <source>
        <strain evidence="2 3">FAM 18815</strain>
    </source>
</reference>
<organism evidence="2 3">
    <name type="scientific">Pediococcus stilesii</name>
    <dbReference type="NCBI Taxonomy" id="331679"/>
    <lineage>
        <taxon>Bacteria</taxon>
        <taxon>Bacillati</taxon>
        <taxon>Bacillota</taxon>
        <taxon>Bacilli</taxon>
        <taxon>Lactobacillales</taxon>
        <taxon>Lactobacillaceae</taxon>
        <taxon>Pediococcus</taxon>
    </lineage>
</organism>
<proteinExistence type="predicted"/>
<evidence type="ECO:0000313" key="2">
    <source>
        <dbReference type="EMBL" id="TLQ03636.1"/>
    </source>
</evidence>
<evidence type="ECO:0000313" key="3">
    <source>
        <dbReference type="Proteomes" id="UP000305541"/>
    </source>
</evidence>
<dbReference type="RefSeq" id="WP_138474742.1">
    <property type="nucleotide sequence ID" value="NZ_VBTH01000017.1"/>
</dbReference>